<keyword evidence="3" id="KW-1185">Reference proteome</keyword>
<evidence type="ECO:0000313" key="2">
    <source>
        <dbReference type="EMBL" id="KZV30457.1"/>
    </source>
</evidence>
<evidence type="ECO:0000313" key="3">
    <source>
        <dbReference type="Proteomes" id="UP000250235"/>
    </source>
</evidence>
<accession>A0A2Z7BES7</accession>
<feature type="chain" id="PRO_5016424934" evidence="1">
    <location>
        <begin position="23"/>
        <end position="152"/>
    </location>
</feature>
<reference evidence="2 3" key="1">
    <citation type="journal article" date="2015" name="Proc. Natl. Acad. Sci. U.S.A.">
        <title>The resurrection genome of Boea hygrometrica: A blueprint for survival of dehydration.</title>
        <authorList>
            <person name="Xiao L."/>
            <person name="Yang G."/>
            <person name="Zhang L."/>
            <person name="Yang X."/>
            <person name="Zhao S."/>
            <person name="Ji Z."/>
            <person name="Zhou Q."/>
            <person name="Hu M."/>
            <person name="Wang Y."/>
            <person name="Chen M."/>
            <person name="Xu Y."/>
            <person name="Jin H."/>
            <person name="Xiao X."/>
            <person name="Hu G."/>
            <person name="Bao F."/>
            <person name="Hu Y."/>
            <person name="Wan P."/>
            <person name="Li L."/>
            <person name="Deng X."/>
            <person name="Kuang T."/>
            <person name="Xiang C."/>
            <person name="Zhu J.K."/>
            <person name="Oliver M.J."/>
            <person name="He Y."/>
        </authorList>
    </citation>
    <scope>NUCLEOTIDE SEQUENCE [LARGE SCALE GENOMIC DNA]</scope>
    <source>
        <strain evidence="3">cv. XS01</strain>
    </source>
</reference>
<protein>
    <submittedName>
        <fullName evidence="2">Beta-adaptin-like protein A</fullName>
    </submittedName>
</protein>
<sequence>MGFLVLWLLLAQIVLVFPTAAASSIKARGCGIYGFSCALAVTGTNCALRCLSNPASAPFARFNASAKVFGLPVFTNLRQSGPRPDPRFLRQTALEVLTRSARTYSPRKTRPEQIPAKLAAAAAAHGGGGGGGERRERGGVCLGLGLIDLSQL</sequence>
<evidence type="ECO:0000256" key="1">
    <source>
        <dbReference type="SAM" id="SignalP"/>
    </source>
</evidence>
<keyword evidence="1" id="KW-0732">Signal</keyword>
<proteinExistence type="predicted"/>
<name>A0A2Z7BES7_9LAMI</name>
<dbReference type="EMBL" id="KV008276">
    <property type="protein sequence ID" value="KZV30457.1"/>
    <property type="molecule type" value="Genomic_DNA"/>
</dbReference>
<gene>
    <name evidence="2" type="ORF">F511_23382</name>
</gene>
<dbReference type="AlphaFoldDB" id="A0A2Z7BES7"/>
<organism evidence="2 3">
    <name type="scientific">Dorcoceras hygrometricum</name>
    <dbReference type="NCBI Taxonomy" id="472368"/>
    <lineage>
        <taxon>Eukaryota</taxon>
        <taxon>Viridiplantae</taxon>
        <taxon>Streptophyta</taxon>
        <taxon>Embryophyta</taxon>
        <taxon>Tracheophyta</taxon>
        <taxon>Spermatophyta</taxon>
        <taxon>Magnoliopsida</taxon>
        <taxon>eudicotyledons</taxon>
        <taxon>Gunneridae</taxon>
        <taxon>Pentapetalae</taxon>
        <taxon>asterids</taxon>
        <taxon>lamiids</taxon>
        <taxon>Lamiales</taxon>
        <taxon>Gesneriaceae</taxon>
        <taxon>Didymocarpoideae</taxon>
        <taxon>Trichosporeae</taxon>
        <taxon>Loxocarpinae</taxon>
        <taxon>Dorcoceras</taxon>
    </lineage>
</organism>
<feature type="signal peptide" evidence="1">
    <location>
        <begin position="1"/>
        <end position="22"/>
    </location>
</feature>
<dbReference type="Proteomes" id="UP000250235">
    <property type="component" value="Unassembled WGS sequence"/>
</dbReference>